<dbReference type="InterPro" id="IPR003777">
    <property type="entry name" value="XdhC_CoxI"/>
</dbReference>
<proteinExistence type="predicted"/>
<feature type="domain" description="XdhC Rossmann" evidence="2">
    <location>
        <begin position="172"/>
        <end position="317"/>
    </location>
</feature>
<dbReference type="Pfam" id="PF02625">
    <property type="entry name" value="XdhC_CoxI"/>
    <property type="match status" value="1"/>
</dbReference>
<protein>
    <submittedName>
        <fullName evidence="3">XdhC family protein</fullName>
    </submittedName>
</protein>
<dbReference type="EMBL" id="CP034752">
    <property type="protein sequence ID" value="QBH96356.1"/>
    <property type="molecule type" value="Genomic_DNA"/>
</dbReference>
<dbReference type="KEGG" id="prag:EKN56_08060"/>
<dbReference type="Pfam" id="PF13478">
    <property type="entry name" value="XdhC_C"/>
    <property type="match status" value="1"/>
</dbReference>
<dbReference type="InterPro" id="IPR027051">
    <property type="entry name" value="XdhC_Rossmann_dom"/>
</dbReference>
<sequence length="333" mass="36127">MVTSTLPSDQRVILQAIDWASVQPIWLCTVLKTWGSSPRSPGALMVVNAAGNWYGSLSGGCVEQSFLRQIKAGQWRQSSQIVTYGDGGLEPDTRLPCGGKLDVLVEFLHPGDDTLSYLNRMLAAVDGRQPLQKQLILPDACHDLNEVSRGSAPVVDISTGLVTIWHGAAPRLIVAGWSSVAEYCVSFAYTLGFEVIVCEPRAEFLTQLLPLANSPIYVVEQFPAVYLETESCHPQTAIVALTHDPRMDDLTIMEAVNTPAFYIGVMGSAKNSENRLKRLAQTGGLTEAELERVHAPVGLDIGSKTPSEIALSVMADIVKHKNLGATFQENPDR</sequence>
<name>A0A411WJK8_9GAMM</name>
<dbReference type="PANTHER" id="PTHR30388:SF4">
    <property type="entry name" value="MOLYBDENUM COFACTOR INSERTION CHAPERONE PAOD"/>
    <property type="match status" value="1"/>
</dbReference>
<dbReference type="PANTHER" id="PTHR30388">
    <property type="entry name" value="ALDEHYDE OXIDOREDUCTASE MOLYBDENUM COFACTOR ASSEMBLY PROTEIN"/>
    <property type="match status" value="1"/>
</dbReference>
<dbReference type="InterPro" id="IPR052698">
    <property type="entry name" value="MoCofactor_Util/Proc"/>
</dbReference>
<reference evidence="3 4" key="1">
    <citation type="submission" date="2019-03" db="EMBL/GenBank/DDBJ databases">
        <title>Pragia sp. nov. isolated from the gut tract of Carduelis flavirostris.</title>
        <authorList>
            <person name="Ge Y."/>
        </authorList>
    </citation>
    <scope>NUCLEOTIDE SEQUENCE [LARGE SCALE GENOMIC DNA]</scope>
    <source>
        <strain evidence="3 4">CF-458</strain>
    </source>
</reference>
<organism evidence="3 4">
    <name type="scientific">Limnobaculum zhutongyuii</name>
    <dbReference type="NCBI Taxonomy" id="2498113"/>
    <lineage>
        <taxon>Bacteria</taxon>
        <taxon>Pseudomonadati</taxon>
        <taxon>Pseudomonadota</taxon>
        <taxon>Gammaproteobacteria</taxon>
        <taxon>Enterobacterales</taxon>
        <taxon>Budviciaceae</taxon>
        <taxon>Limnobaculum</taxon>
    </lineage>
</organism>
<gene>
    <name evidence="3" type="ORF">EKN56_08060</name>
</gene>
<accession>A0A411WJK8</accession>
<dbReference type="OrthoDB" id="9815497at2"/>
<evidence type="ECO:0000313" key="3">
    <source>
        <dbReference type="EMBL" id="QBH96356.1"/>
    </source>
</evidence>
<evidence type="ECO:0000313" key="4">
    <source>
        <dbReference type="Proteomes" id="UP000293154"/>
    </source>
</evidence>
<dbReference type="Proteomes" id="UP000293154">
    <property type="component" value="Chromosome"/>
</dbReference>
<dbReference type="Gene3D" id="3.40.50.720">
    <property type="entry name" value="NAD(P)-binding Rossmann-like Domain"/>
    <property type="match status" value="1"/>
</dbReference>
<evidence type="ECO:0000259" key="2">
    <source>
        <dbReference type="Pfam" id="PF13478"/>
    </source>
</evidence>
<evidence type="ECO:0000259" key="1">
    <source>
        <dbReference type="Pfam" id="PF02625"/>
    </source>
</evidence>
<keyword evidence="4" id="KW-1185">Reference proteome</keyword>
<dbReference type="AlphaFoldDB" id="A0A411WJK8"/>
<dbReference type="RefSeq" id="WP_130591304.1">
    <property type="nucleotide sequence ID" value="NZ_CP034752.1"/>
</dbReference>
<feature type="domain" description="XdhC- CoxI" evidence="1">
    <location>
        <begin position="19"/>
        <end position="85"/>
    </location>
</feature>